<dbReference type="SUPFAM" id="SSF75620">
    <property type="entry name" value="Release factor"/>
    <property type="match status" value="1"/>
</dbReference>
<dbReference type="InterPro" id="IPR000352">
    <property type="entry name" value="Pep_chain_release_fac_I"/>
</dbReference>
<evidence type="ECO:0000256" key="4">
    <source>
        <dbReference type="HAMAP-Rule" id="MF_00094"/>
    </source>
</evidence>
<dbReference type="AlphaFoldDB" id="A0A117M707"/>
<protein>
    <recommendedName>
        <fullName evidence="4 5">Peptide chain release factor 2</fullName>
        <shortName evidence="4">RF-2</shortName>
    </recommendedName>
</protein>
<dbReference type="InterPro" id="IPR045853">
    <property type="entry name" value="Pep_chain_release_fac_I_sf"/>
</dbReference>
<proteinExistence type="inferred from homology"/>
<dbReference type="InterPro" id="IPR005139">
    <property type="entry name" value="PCRF"/>
</dbReference>
<name>A0A117M707_UNCT6</name>
<dbReference type="Gene3D" id="3.30.160.20">
    <property type="match status" value="1"/>
</dbReference>
<dbReference type="PATRIC" id="fig|1635277.3.peg.453"/>
<dbReference type="PANTHER" id="PTHR43116:SF3">
    <property type="entry name" value="CLASS I PEPTIDE CHAIN RELEASE FACTOR"/>
    <property type="match status" value="1"/>
</dbReference>
<sequence length="368" mass="42871">MLNIKLKDDIQSIHNIFEDLKKHVDLAKWQEDIKLFQDKMSSPDFWNDQKKAAKINRELKIVKKRLELFQKIESDISYIDEFLDIVDEQSVDELTKMVSELKTQLEDFEIELLFTDEFDNSNAILTIHPGSGGTESCDWADILLRMYLRFFQRKGFKNTIIDYEAGDVAGIKSVTIEIEGDYAYGYLKSEIGVHRLVRISPFDSNQRRHTSFAAVYLLPDIEENVDFELNENDLKIEAFRAGGPGGQNVNKVSTAIRITHIPTGIFAKSQTERSQIQNRMNAMKILKAKVYQYYKEQEEEKFQGKLEKKSSIEFGNQIRSYVLYPYKMVKDLRTKYETSDIDDVLDGNIDRFIKEYLIMKAKERSKDG</sequence>
<feature type="modified residue" description="N5-methylglutamine" evidence="4">
    <location>
        <position position="247"/>
    </location>
</feature>
<organism evidence="7 8">
    <name type="scientific">candidate division TA06 bacterium 34_109</name>
    <dbReference type="NCBI Taxonomy" id="1635277"/>
    <lineage>
        <taxon>Bacteria</taxon>
        <taxon>Bacteria division TA06</taxon>
    </lineage>
</organism>
<dbReference type="Pfam" id="PF03462">
    <property type="entry name" value="PCRF"/>
    <property type="match status" value="1"/>
</dbReference>
<accession>A0A117M707</accession>
<dbReference type="Pfam" id="PF00472">
    <property type="entry name" value="RF-1"/>
    <property type="match status" value="1"/>
</dbReference>
<comment type="caution">
    <text evidence="7">The sequence shown here is derived from an EMBL/GenBank/DDBJ whole genome shotgun (WGS) entry which is preliminary data.</text>
</comment>
<dbReference type="EMBL" id="LGGX01000002">
    <property type="protein sequence ID" value="KUK87926.1"/>
    <property type="molecule type" value="Genomic_DNA"/>
</dbReference>
<dbReference type="PROSITE" id="PS00745">
    <property type="entry name" value="RF_PROK_I"/>
    <property type="match status" value="1"/>
</dbReference>
<dbReference type="Proteomes" id="UP000053467">
    <property type="component" value="Unassembled WGS sequence"/>
</dbReference>
<dbReference type="SMART" id="SM00937">
    <property type="entry name" value="PCRF"/>
    <property type="match status" value="1"/>
</dbReference>
<dbReference type="PANTHER" id="PTHR43116">
    <property type="entry name" value="PEPTIDE CHAIN RELEASE FACTOR 2"/>
    <property type="match status" value="1"/>
</dbReference>
<reference evidence="8" key="1">
    <citation type="journal article" date="2015" name="MBio">
        <title>Genome-Resolved Metagenomic Analysis Reveals Roles for Candidate Phyla and Other Microbial Community Members in Biogeochemical Transformations in Oil Reservoirs.</title>
        <authorList>
            <person name="Hu P."/>
            <person name="Tom L."/>
            <person name="Singh A."/>
            <person name="Thomas B.C."/>
            <person name="Baker B.J."/>
            <person name="Piceno Y.M."/>
            <person name="Andersen G.L."/>
            <person name="Banfield J.F."/>
        </authorList>
    </citation>
    <scope>NUCLEOTIDE SEQUENCE [LARGE SCALE GENOMIC DNA]</scope>
</reference>
<feature type="domain" description="Prokaryotic-type class I peptide chain release factors" evidence="6">
    <location>
        <begin position="240"/>
        <end position="256"/>
    </location>
</feature>
<evidence type="ECO:0000256" key="2">
    <source>
        <dbReference type="ARBA" id="ARBA00022481"/>
    </source>
</evidence>
<dbReference type="Gene3D" id="3.30.70.1660">
    <property type="match status" value="1"/>
</dbReference>
<evidence type="ECO:0000256" key="1">
    <source>
        <dbReference type="ARBA" id="ARBA00010835"/>
    </source>
</evidence>
<evidence type="ECO:0000259" key="6">
    <source>
        <dbReference type="PROSITE" id="PS00745"/>
    </source>
</evidence>
<evidence type="ECO:0000313" key="8">
    <source>
        <dbReference type="Proteomes" id="UP000053467"/>
    </source>
</evidence>
<comment type="similarity">
    <text evidence="1 4">Belongs to the prokaryotic/mitochondrial release factor family.</text>
</comment>
<comment type="function">
    <text evidence="4">Peptide chain release factor 2 directs the termination of translation in response to the peptide chain termination codons UGA and UAA.</text>
</comment>
<comment type="PTM">
    <text evidence="4">Methylated by PrmC. Methylation increases the termination efficiency of RF2.</text>
</comment>
<dbReference type="NCBIfam" id="TIGR00020">
    <property type="entry name" value="prfB"/>
    <property type="match status" value="1"/>
</dbReference>
<evidence type="ECO:0000313" key="7">
    <source>
        <dbReference type="EMBL" id="KUK87926.1"/>
    </source>
</evidence>
<dbReference type="InterPro" id="IPR004374">
    <property type="entry name" value="PrfB"/>
</dbReference>
<evidence type="ECO:0000256" key="5">
    <source>
        <dbReference type="NCBIfam" id="TIGR00020"/>
    </source>
</evidence>
<keyword evidence="3 4" id="KW-0648">Protein biosynthesis</keyword>
<comment type="subcellular location">
    <subcellularLocation>
        <location evidence="4">Cytoplasm</location>
    </subcellularLocation>
</comment>
<keyword evidence="2 4" id="KW-0488">Methylation</keyword>
<dbReference type="Gene3D" id="1.20.58.410">
    <property type="entry name" value="Release factor"/>
    <property type="match status" value="1"/>
</dbReference>
<gene>
    <name evidence="4" type="primary">prfB</name>
    <name evidence="7" type="ORF">XE03_0445</name>
</gene>
<dbReference type="GO" id="GO:0016149">
    <property type="term" value="F:translation release factor activity, codon specific"/>
    <property type="evidence" value="ECO:0007669"/>
    <property type="project" value="UniProtKB-UniRule"/>
</dbReference>
<keyword evidence="4" id="KW-0963">Cytoplasm</keyword>
<dbReference type="HAMAP" id="MF_00094">
    <property type="entry name" value="Rel_fac_2"/>
    <property type="match status" value="1"/>
</dbReference>
<dbReference type="GO" id="GO:0005737">
    <property type="term" value="C:cytoplasm"/>
    <property type="evidence" value="ECO:0007669"/>
    <property type="project" value="UniProtKB-SubCell"/>
</dbReference>
<evidence type="ECO:0000256" key="3">
    <source>
        <dbReference type="ARBA" id="ARBA00022917"/>
    </source>
</evidence>